<gene>
    <name evidence="1" type="ORF">DNTS_029763</name>
</gene>
<name>A0A553PUG9_9TELE</name>
<dbReference type="AlphaFoldDB" id="A0A553PUG9"/>
<organism evidence="1 2">
    <name type="scientific">Danionella cerebrum</name>
    <dbReference type="NCBI Taxonomy" id="2873325"/>
    <lineage>
        <taxon>Eukaryota</taxon>
        <taxon>Metazoa</taxon>
        <taxon>Chordata</taxon>
        <taxon>Craniata</taxon>
        <taxon>Vertebrata</taxon>
        <taxon>Euteleostomi</taxon>
        <taxon>Actinopterygii</taxon>
        <taxon>Neopterygii</taxon>
        <taxon>Teleostei</taxon>
        <taxon>Ostariophysi</taxon>
        <taxon>Cypriniformes</taxon>
        <taxon>Danionidae</taxon>
        <taxon>Danioninae</taxon>
        <taxon>Danionella</taxon>
    </lineage>
</organism>
<keyword evidence="2" id="KW-1185">Reference proteome</keyword>
<accession>A0A553PUG9</accession>
<evidence type="ECO:0000313" key="1">
    <source>
        <dbReference type="EMBL" id="TRY81339.1"/>
    </source>
</evidence>
<dbReference type="Proteomes" id="UP000316079">
    <property type="component" value="Unassembled WGS sequence"/>
</dbReference>
<dbReference type="EMBL" id="SRMA01026642">
    <property type="protein sequence ID" value="TRY81339.1"/>
    <property type="molecule type" value="Genomic_DNA"/>
</dbReference>
<comment type="caution">
    <text evidence="1">The sequence shown here is derived from an EMBL/GenBank/DDBJ whole genome shotgun (WGS) entry which is preliminary data.</text>
</comment>
<reference evidence="1 2" key="1">
    <citation type="journal article" date="2019" name="Sci. Data">
        <title>Hybrid genome assembly and annotation of Danionella translucida.</title>
        <authorList>
            <person name="Kadobianskyi M."/>
            <person name="Schulze L."/>
            <person name="Schuelke M."/>
            <person name="Judkewitz B."/>
        </authorList>
    </citation>
    <scope>NUCLEOTIDE SEQUENCE [LARGE SCALE GENOMIC DNA]</scope>
    <source>
        <strain evidence="1 2">Bolton</strain>
    </source>
</reference>
<evidence type="ECO:0000313" key="2">
    <source>
        <dbReference type="Proteomes" id="UP000316079"/>
    </source>
</evidence>
<protein>
    <submittedName>
        <fullName evidence="1">Uncharacterized protein</fullName>
    </submittedName>
</protein>
<proteinExistence type="predicted"/>
<sequence>MNVTVHWRRRAQRTQAPQPVARSIRASPAPAGRCARVCARVLFLPLGPSVLKPYFDLSLSQAQGQRQIEAFAHGQVPRRLELVLQGHKLLVRLWRVLSVGAFVYRVFVLVRSKLGVVVYIESAALVAAQVLVELTVRLIPSGKRVHPPGSGAVKHRLVVHVVLGSDYDHTGCRVTNLSLLAVHGSQVLCSDVLLHSAGDMLERRGKKKALDAVRELVQTQMRCPPARLSFGFEASPQDPGIK</sequence>